<proteinExistence type="inferred from homology"/>
<evidence type="ECO:0000313" key="10">
    <source>
        <dbReference type="Proteomes" id="UP000032142"/>
    </source>
</evidence>
<feature type="domain" description="GST C-terminal" evidence="8">
    <location>
        <begin position="306"/>
        <end position="435"/>
    </location>
</feature>
<dbReference type="InterPro" id="IPR010987">
    <property type="entry name" value="Glutathione-S-Trfase_C-like"/>
</dbReference>
<keyword evidence="4 9" id="KW-0808">Transferase</keyword>
<dbReference type="InterPro" id="IPR036282">
    <property type="entry name" value="Glutathione-S-Trfase_C_sf"/>
</dbReference>
<dbReference type="CDD" id="cd03058">
    <property type="entry name" value="GST_N_Tau"/>
    <property type="match status" value="2"/>
</dbReference>
<evidence type="ECO:0000256" key="5">
    <source>
        <dbReference type="ARBA" id="ARBA00025743"/>
    </source>
</evidence>
<dbReference type="InterPro" id="IPR045074">
    <property type="entry name" value="GST_C_Tau"/>
</dbReference>
<sequence length="449" mass="49844">MAESNVMLLGTWASPFVLRVKIALRLKSVNYEYHEENLPESKSDLLLKSNPVYKKVPVLIHGHNPICESLIIVEYIDEVWTTSASSILPSDAYERAQSRFWAAYVEDKFSTALRRVLFGTTEEDKRAAMAEVSEGILLLEEAFVKLSKGKAFFGGENIGFVDIVFGSLLAWIEVIEKLSEMKLISEAKTPSEAGTSQHNIYIKTAQICGCERKGDMADSNVKVLGTWASPFVMRVKIALHLKSVRYEDVEEDLLAPKSELLLKSNPIYKKIPVFFHAHNPICESLIILQYIDEVWTTSAPSILPSDPYERSQSRFWAAYVDDKFFPALGRLLIGATEEDKKAALAEVVEGTVVLEGAFGKLSKGKAFFGGDNIGFVDIALGSLLGWIEVIGKQCETKLVSEAKTPRLVQWAECFSANEAVKDVLPDVDKLADFGLKLRAKVLKALAPTN</sequence>
<dbReference type="Gene3D" id="1.20.1050.10">
    <property type="match status" value="2"/>
</dbReference>
<dbReference type="GO" id="GO:0005829">
    <property type="term" value="C:cytosol"/>
    <property type="evidence" value="ECO:0007669"/>
    <property type="project" value="UniProtKB-SubCell"/>
</dbReference>
<dbReference type="Pfam" id="PF02798">
    <property type="entry name" value="GST_N"/>
    <property type="match status" value="2"/>
</dbReference>
<evidence type="ECO:0000256" key="4">
    <source>
        <dbReference type="ARBA" id="ARBA00022679"/>
    </source>
</evidence>
<dbReference type="Pfam" id="PF00043">
    <property type="entry name" value="GST_C"/>
    <property type="match status" value="1"/>
</dbReference>
<gene>
    <name evidence="9" type="ORF">F383_14980</name>
</gene>
<dbReference type="FunFam" id="1.20.1050.10:FF:000016">
    <property type="entry name" value="Glutathione S-transferase U9"/>
    <property type="match status" value="2"/>
</dbReference>
<dbReference type="SUPFAM" id="SSF52833">
    <property type="entry name" value="Thioredoxin-like"/>
    <property type="match status" value="2"/>
</dbReference>
<dbReference type="InterPro" id="IPR040079">
    <property type="entry name" value="Glutathione_S-Trfase"/>
</dbReference>
<dbReference type="Gene3D" id="3.40.30.10">
    <property type="entry name" value="Glutaredoxin"/>
    <property type="match status" value="2"/>
</dbReference>
<dbReference type="GO" id="GO:0009407">
    <property type="term" value="P:toxin catabolic process"/>
    <property type="evidence" value="ECO:0007669"/>
    <property type="project" value="UniProtKB-ARBA"/>
</dbReference>
<dbReference type="PANTHER" id="PTHR11260:SF673">
    <property type="entry name" value="GLUTATHIONE TRANSFERASE"/>
    <property type="match status" value="1"/>
</dbReference>
<comment type="catalytic activity">
    <reaction evidence="6">
        <text>RX + glutathione = an S-substituted glutathione + a halide anion + H(+)</text>
        <dbReference type="Rhea" id="RHEA:16437"/>
        <dbReference type="ChEBI" id="CHEBI:15378"/>
        <dbReference type="ChEBI" id="CHEBI:16042"/>
        <dbReference type="ChEBI" id="CHEBI:17792"/>
        <dbReference type="ChEBI" id="CHEBI:57925"/>
        <dbReference type="ChEBI" id="CHEBI:90779"/>
        <dbReference type="EC" id="2.5.1.18"/>
    </reaction>
</comment>
<comment type="similarity">
    <text evidence="5">Belongs to the GST superfamily. Tau family.</text>
</comment>
<comment type="subcellular location">
    <subcellularLocation>
        <location evidence="1">Cytoplasm</location>
        <location evidence="1">Cytosol</location>
    </subcellularLocation>
</comment>
<evidence type="ECO:0000256" key="3">
    <source>
        <dbReference type="ARBA" id="ARBA00022575"/>
    </source>
</evidence>
<evidence type="ECO:0000259" key="7">
    <source>
        <dbReference type="PROSITE" id="PS50404"/>
    </source>
</evidence>
<dbReference type="SFLD" id="SFLDG00358">
    <property type="entry name" value="Main_(cytGST)"/>
    <property type="match status" value="2"/>
</dbReference>
<accession>A0A0B0NKT6</accession>
<dbReference type="PROSITE" id="PS50404">
    <property type="entry name" value="GST_NTER"/>
    <property type="match status" value="2"/>
</dbReference>
<evidence type="ECO:0000259" key="8">
    <source>
        <dbReference type="PROSITE" id="PS50405"/>
    </source>
</evidence>
<dbReference type="PANTHER" id="PTHR11260">
    <property type="entry name" value="GLUTATHIONE S-TRANSFERASE, GST, SUPERFAMILY, GST DOMAIN CONTAINING"/>
    <property type="match status" value="1"/>
</dbReference>
<dbReference type="SFLD" id="SFLDG01152">
    <property type="entry name" value="Main.3:_Omega-_and_Tau-like"/>
    <property type="match status" value="2"/>
</dbReference>
<feature type="domain" description="GST N-terminal" evidence="7">
    <location>
        <begin position="4"/>
        <end position="84"/>
    </location>
</feature>
<dbReference type="CDD" id="cd03185">
    <property type="entry name" value="GST_C_Tau"/>
    <property type="match status" value="2"/>
</dbReference>
<dbReference type="SUPFAM" id="SSF47616">
    <property type="entry name" value="GST C-terminal domain-like"/>
    <property type="match status" value="2"/>
</dbReference>
<dbReference type="EMBL" id="KN396348">
    <property type="protein sequence ID" value="KHG11701.1"/>
    <property type="molecule type" value="Genomic_DNA"/>
</dbReference>
<evidence type="ECO:0000313" key="9">
    <source>
        <dbReference type="EMBL" id="KHG11701.1"/>
    </source>
</evidence>
<dbReference type="GO" id="GO:0004364">
    <property type="term" value="F:glutathione transferase activity"/>
    <property type="evidence" value="ECO:0007669"/>
    <property type="project" value="UniProtKB-EC"/>
</dbReference>
<feature type="domain" description="GST N-terminal" evidence="7">
    <location>
        <begin position="219"/>
        <end position="299"/>
    </location>
</feature>
<dbReference type="GO" id="GO:0006749">
    <property type="term" value="P:glutathione metabolic process"/>
    <property type="evidence" value="ECO:0007669"/>
    <property type="project" value="InterPro"/>
</dbReference>
<dbReference type="AlphaFoldDB" id="A0A0B0NKT6"/>
<dbReference type="InterPro" id="IPR045073">
    <property type="entry name" value="Omega/Tau-like"/>
</dbReference>
<protein>
    <recommendedName>
        <fullName evidence="2">glutathione transferase</fullName>
        <ecNumber evidence="2">2.5.1.18</ecNumber>
    </recommendedName>
</protein>
<dbReference type="FunFam" id="3.40.30.10:FF:000044">
    <property type="entry name" value="Glutathione S-transferase GSTU6"/>
    <property type="match status" value="2"/>
</dbReference>
<dbReference type="SFLD" id="SFLDS00019">
    <property type="entry name" value="Glutathione_Transferase_(cytos"/>
    <property type="match status" value="2"/>
</dbReference>
<dbReference type="InterPro" id="IPR004046">
    <property type="entry name" value="GST_C"/>
</dbReference>
<reference evidence="10" key="1">
    <citation type="submission" date="2014-09" db="EMBL/GenBank/DDBJ databases">
        <authorList>
            <person name="Mudge J."/>
            <person name="Ramaraj T."/>
            <person name="Lindquist I.E."/>
            <person name="Bharti A.K."/>
            <person name="Sundararajan A."/>
            <person name="Cameron C.T."/>
            <person name="Woodward J.E."/>
            <person name="May G.D."/>
            <person name="Brubaker C."/>
            <person name="Broadhvest J."/>
            <person name="Wilkins T.A."/>
        </authorList>
    </citation>
    <scope>NUCLEOTIDE SEQUENCE</scope>
    <source>
        <strain evidence="10">cv. AKA8401</strain>
    </source>
</reference>
<evidence type="ECO:0000256" key="1">
    <source>
        <dbReference type="ARBA" id="ARBA00004514"/>
    </source>
</evidence>
<evidence type="ECO:0000256" key="6">
    <source>
        <dbReference type="ARBA" id="ARBA00047960"/>
    </source>
</evidence>
<dbReference type="Proteomes" id="UP000032142">
    <property type="component" value="Unassembled WGS sequence"/>
</dbReference>
<keyword evidence="3" id="KW-0216">Detoxification</keyword>
<feature type="domain" description="GST C-terminal" evidence="8">
    <location>
        <begin position="91"/>
        <end position="190"/>
    </location>
</feature>
<name>A0A0B0NKT6_GOSAR</name>
<organism evidence="9 10">
    <name type="scientific">Gossypium arboreum</name>
    <name type="common">Tree cotton</name>
    <name type="synonym">Gossypium nanking</name>
    <dbReference type="NCBI Taxonomy" id="29729"/>
    <lineage>
        <taxon>Eukaryota</taxon>
        <taxon>Viridiplantae</taxon>
        <taxon>Streptophyta</taxon>
        <taxon>Embryophyta</taxon>
        <taxon>Tracheophyta</taxon>
        <taxon>Spermatophyta</taxon>
        <taxon>Magnoliopsida</taxon>
        <taxon>eudicotyledons</taxon>
        <taxon>Gunneridae</taxon>
        <taxon>Pentapetalae</taxon>
        <taxon>rosids</taxon>
        <taxon>malvids</taxon>
        <taxon>Malvales</taxon>
        <taxon>Malvaceae</taxon>
        <taxon>Malvoideae</taxon>
        <taxon>Gossypium</taxon>
    </lineage>
</organism>
<keyword evidence="10" id="KW-1185">Reference proteome</keyword>
<evidence type="ECO:0000256" key="2">
    <source>
        <dbReference type="ARBA" id="ARBA00012452"/>
    </source>
</evidence>
<dbReference type="EC" id="2.5.1.18" evidence="2"/>
<dbReference type="InterPro" id="IPR036249">
    <property type="entry name" value="Thioredoxin-like_sf"/>
</dbReference>
<dbReference type="PROSITE" id="PS50405">
    <property type="entry name" value="GST_CTER"/>
    <property type="match status" value="2"/>
</dbReference>
<dbReference type="InterPro" id="IPR004045">
    <property type="entry name" value="Glutathione_S-Trfase_N"/>
</dbReference>